<accession>U9TPS7</accession>
<protein>
    <submittedName>
        <fullName evidence="1">Uncharacterized protein</fullName>
    </submittedName>
</protein>
<dbReference type="EMBL" id="KI288085">
    <property type="protein sequence ID" value="ESA09447.1"/>
    <property type="molecule type" value="Genomic_DNA"/>
</dbReference>
<gene>
    <name evidence="1" type="ORF">GLOINDRAFT_30525</name>
</gene>
<evidence type="ECO:0000313" key="1">
    <source>
        <dbReference type="EMBL" id="ESA09447.1"/>
    </source>
</evidence>
<proteinExistence type="predicted"/>
<dbReference type="HOGENOM" id="CLU_2942940_0_0_1"/>
<organism evidence="1">
    <name type="scientific">Rhizophagus irregularis (strain DAOM 181602 / DAOM 197198 / MUCL 43194)</name>
    <name type="common">Arbuscular mycorrhizal fungus</name>
    <name type="synonym">Glomus intraradices</name>
    <dbReference type="NCBI Taxonomy" id="747089"/>
    <lineage>
        <taxon>Eukaryota</taxon>
        <taxon>Fungi</taxon>
        <taxon>Fungi incertae sedis</taxon>
        <taxon>Mucoromycota</taxon>
        <taxon>Glomeromycotina</taxon>
        <taxon>Glomeromycetes</taxon>
        <taxon>Glomerales</taxon>
        <taxon>Glomeraceae</taxon>
        <taxon>Rhizophagus</taxon>
    </lineage>
</organism>
<reference evidence="1" key="1">
    <citation type="submission" date="2013-07" db="EMBL/GenBank/DDBJ databases">
        <title>The genome of an arbuscular mycorrhizal fungus provides insights into the evolution of the oldest plant symbiosis.</title>
        <authorList>
            <consortium name="DOE Joint Genome Institute"/>
            <person name="Tisserant E."/>
            <person name="Malbreil M."/>
            <person name="Kuo A."/>
            <person name="Kohler A."/>
            <person name="Symeonidi A."/>
            <person name="Balestrini R."/>
            <person name="Charron P."/>
            <person name="Duensing N."/>
            <person name="Frei-dit-Frey N."/>
            <person name="Gianinazzi-Pearson V."/>
            <person name="Gilbert B."/>
            <person name="Handa Y."/>
            <person name="Hijri M."/>
            <person name="Kaul R."/>
            <person name="Kawaguchi M."/>
            <person name="Krajinski F."/>
            <person name="Lammers P."/>
            <person name="Lapierre D."/>
            <person name="Masclaux F.G."/>
            <person name="Murat C."/>
            <person name="Morin E."/>
            <person name="Ndikumana S."/>
            <person name="Pagni M."/>
            <person name="Petitpierre D."/>
            <person name="Requena N."/>
            <person name="Rosikiewicz P."/>
            <person name="Riley R."/>
            <person name="Saito K."/>
            <person name="San Clemente H."/>
            <person name="Shapiro H."/>
            <person name="van Tuinen D."/>
            <person name="Becard G."/>
            <person name="Bonfante P."/>
            <person name="Paszkowski U."/>
            <person name="Shachar-Hill Y."/>
            <person name="Young J.P."/>
            <person name="Sanders I.R."/>
            <person name="Henrissat B."/>
            <person name="Rensing S.A."/>
            <person name="Grigoriev I.V."/>
            <person name="Corradi N."/>
            <person name="Roux C."/>
            <person name="Martin F."/>
        </authorList>
    </citation>
    <scope>NUCLEOTIDE SEQUENCE</scope>
    <source>
        <strain evidence="1">DAOM 197198</strain>
    </source>
</reference>
<name>U9TPS7_RHIID</name>
<sequence>MNSLLSAFFAYITTDKEEKTTDDITLQKIWFIIESAFILNDIQRKRPENAFFVITSPLNL</sequence>
<dbReference type="AlphaFoldDB" id="U9TPS7"/>